<dbReference type="SUPFAM" id="SSF51182">
    <property type="entry name" value="RmlC-like cupins"/>
    <property type="match status" value="1"/>
</dbReference>
<proteinExistence type="predicted"/>
<evidence type="ECO:0000313" key="2">
    <source>
        <dbReference type="Proteomes" id="UP000707356"/>
    </source>
</evidence>
<dbReference type="InterPro" id="IPR011051">
    <property type="entry name" value="RmlC_Cupin_sf"/>
</dbReference>
<gene>
    <name evidence="1" type="ORF">KME07_07600</name>
</gene>
<dbReference type="EMBL" id="JAHHHV010000037">
    <property type="protein sequence ID" value="MBW4465290.1"/>
    <property type="molecule type" value="Genomic_DNA"/>
</dbReference>
<accession>A0A951PAA8</accession>
<dbReference type="AlphaFoldDB" id="A0A951PAA8"/>
<name>A0A951PAA8_9CYAN</name>
<reference evidence="1" key="2">
    <citation type="journal article" date="2022" name="Microbiol. Resour. Announc.">
        <title>Metagenome Sequencing to Explore Phylogenomics of Terrestrial Cyanobacteria.</title>
        <authorList>
            <person name="Ward R.D."/>
            <person name="Stajich J.E."/>
            <person name="Johansen J.R."/>
            <person name="Huntemann M."/>
            <person name="Clum A."/>
            <person name="Foster B."/>
            <person name="Foster B."/>
            <person name="Roux S."/>
            <person name="Palaniappan K."/>
            <person name="Varghese N."/>
            <person name="Mukherjee S."/>
            <person name="Reddy T.B.K."/>
            <person name="Daum C."/>
            <person name="Copeland A."/>
            <person name="Chen I.A."/>
            <person name="Ivanova N.N."/>
            <person name="Kyrpides N.C."/>
            <person name="Shapiro N."/>
            <person name="Eloe-Fadrosh E.A."/>
            <person name="Pietrasiak N."/>
        </authorList>
    </citation>
    <scope>NUCLEOTIDE SEQUENCE</scope>
    <source>
        <strain evidence="1">GSE-TBD4-15B</strain>
    </source>
</reference>
<dbReference type="CDD" id="cd10548">
    <property type="entry name" value="cupin_CDO"/>
    <property type="match status" value="1"/>
</dbReference>
<dbReference type="InterPro" id="IPR014710">
    <property type="entry name" value="RmlC-like_jellyroll"/>
</dbReference>
<protein>
    <submittedName>
        <fullName evidence="1">Cupin</fullName>
    </submittedName>
</protein>
<evidence type="ECO:0000313" key="1">
    <source>
        <dbReference type="EMBL" id="MBW4465290.1"/>
    </source>
</evidence>
<reference evidence="1" key="1">
    <citation type="submission" date="2021-05" db="EMBL/GenBank/DDBJ databases">
        <authorList>
            <person name="Pietrasiak N."/>
            <person name="Ward R."/>
            <person name="Stajich J.E."/>
            <person name="Kurbessoian T."/>
        </authorList>
    </citation>
    <scope>NUCLEOTIDE SEQUENCE</scope>
    <source>
        <strain evidence="1">GSE-TBD4-15B</strain>
    </source>
</reference>
<dbReference type="Proteomes" id="UP000707356">
    <property type="component" value="Unassembled WGS sequence"/>
</dbReference>
<comment type="caution">
    <text evidence="1">The sequence shown here is derived from an EMBL/GenBank/DDBJ whole genome shotgun (WGS) entry which is preliminary data.</text>
</comment>
<organism evidence="1 2">
    <name type="scientific">Pegethrix bostrychoides GSE-TBD4-15B</name>
    <dbReference type="NCBI Taxonomy" id="2839662"/>
    <lineage>
        <taxon>Bacteria</taxon>
        <taxon>Bacillati</taxon>
        <taxon>Cyanobacteriota</taxon>
        <taxon>Cyanophyceae</taxon>
        <taxon>Oculatellales</taxon>
        <taxon>Oculatellaceae</taxon>
        <taxon>Pegethrix</taxon>
    </lineage>
</organism>
<sequence>MDHSLETQDWLVTNSGICAPSLTQSAAQPDLDTFVEPYRLYRFLTDLEDILHATANDQQRLQLIQPLVRRLLTSSYWLQFEFTPPSLNPGWSVKFLYQEHNFPITIQMVAWLPGNISPIHNHGAWGLVAIVSGQEKNRFWRAAPTPDAPDKIELVSEKLLVPGDILGFLPDAIHSVEPIGEEPAVTFNLYGETDYSQRFEFDPIRHLAQPF</sequence>
<dbReference type="Gene3D" id="2.60.120.10">
    <property type="entry name" value="Jelly Rolls"/>
    <property type="match status" value="1"/>
</dbReference>